<dbReference type="SMART" id="SM00355">
    <property type="entry name" value="ZnF_C2H2"/>
    <property type="match status" value="3"/>
</dbReference>
<evidence type="ECO:0000256" key="3">
    <source>
        <dbReference type="ARBA" id="ARBA00022771"/>
    </source>
</evidence>
<keyword evidence="4" id="KW-0862">Zinc</keyword>
<feature type="domain" description="C2H2-type" evidence="6">
    <location>
        <begin position="57"/>
        <end position="84"/>
    </location>
</feature>
<organism evidence="7 8">
    <name type="scientific">Bonamia ostreae</name>
    <dbReference type="NCBI Taxonomy" id="126728"/>
    <lineage>
        <taxon>Eukaryota</taxon>
        <taxon>Sar</taxon>
        <taxon>Rhizaria</taxon>
        <taxon>Endomyxa</taxon>
        <taxon>Ascetosporea</taxon>
        <taxon>Haplosporida</taxon>
        <taxon>Bonamia</taxon>
    </lineage>
</organism>
<dbReference type="InterPro" id="IPR013087">
    <property type="entry name" value="Znf_C2H2_type"/>
</dbReference>
<name>A0ABV2AUX9_9EUKA</name>
<accession>A0ABV2AUX9</accession>
<dbReference type="PROSITE" id="PS00028">
    <property type="entry name" value="ZINC_FINGER_C2H2_1"/>
    <property type="match status" value="3"/>
</dbReference>
<evidence type="ECO:0000256" key="1">
    <source>
        <dbReference type="ARBA" id="ARBA00022723"/>
    </source>
</evidence>
<protein>
    <submittedName>
        <fullName evidence="7">Nucleic acid binding</fullName>
    </submittedName>
</protein>
<feature type="domain" description="C2H2-type" evidence="6">
    <location>
        <begin position="28"/>
        <end position="55"/>
    </location>
</feature>
<keyword evidence="8" id="KW-1185">Reference proteome</keyword>
<reference evidence="7 8" key="1">
    <citation type="journal article" date="2024" name="BMC Biol.">
        <title>Comparative genomics of Ascetosporea gives new insight into the evolutionary basis for animal parasitism in Rhizaria.</title>
        <authorList>
            <person name="Hiltunen Thoren M."/>
            <person name="Onut-Brannstrom I."/>
            <person name="Alfjorden A."/>
            <person name="Peckova H."/>
            <person name="Swords F."/>
            <person name="Hooper C."/>
            <person name="Holzer A.S."/>
            <person name="Bass D."/>
            <person name="Burki F."/>
        </authorList>
    </citation>
    <scope>NUCLEOTIDE SEQUENCE [LARGE SCALE GENOMIC DNA]</scope>
    <source>
        <strain evidence="7">20-A016</strain>
    </source>
</reference>
<feature type="domain" description="C2H2-type" evidence="6">
    <location>
        <begin position="85"/>
        <end position="108"/>
    </location>
</feature>
<evidence type="ECO:0000259" key="6">
    <source>
        <dbReference type="PROSITE" id="PS50157"/>
    </source>
</evidence>
<dbReference type="EMBL" id="JBDODL010006318">
    <property type="protein sequence ID" value="MES1923466.1"/>
    <property type="molecule type" value="Genomic_DNA"/>
</dbReference>
<dbReference type="PROSITE" id="PS50157">
    <property type="entry name" value="ZINC_FINGER_C2H2_2"/>
    <property type="match status" value="3"/>
</dbReference>
<evidence type="ECO:0000256" key="4">
    <source>
        <dbReference type="ARBA" id="ARBA00022833"/>
    </source>
</evidence>
<dbReference type="PANTHER" id="PTHR24379:SF121">
    <property type="entry name" value="C2H2-TYPE DOMAIN-CONTAINING PROTEIN"/>
    <property type="match status" value="1"/>
</dbReference>
<keyword evidence="1" id="KW-0479">Metal-binding</keyword>
<dbReference type="Proteomes" id="UP001439008">
    <property type="component" value="Unassembled WGS sequence"/>
</dbReference>
<comment type="caution">
    <text evidence="7">The sequence shown here is derived from an EMBL/GenBank/DDBJ whole genome shotgun (WGS) entry which is preliminary data.</text>
</comment>
<gene>
    <name evidence="7" type="primary">ZNF84</name>
    <name evidence="7" type="ORF">MHBO_005041</name>
</gene>
<evidence type="ECO:0000256" key="2">
    <source>
        <dbReference type="ARBA" id="ARBA00022737"/>
    </source>
</evidence>
<dbReference type="PANTHER" id="PTHR24379">
    <property type="entry name" value="KRAB AND ZINC FINGER DOMAIN-CONTAINING"/>
    <property type="match status" value="1"/>
</dbReference>
<keyword evidence="2" id="KW-0677">Repeat</keyword>
<dbReference type="Gene3D" id="3.30.160.60">
    <property type="entry name" value="Classic Zinc Finger"/>
    <property type="match status" value="3"/>
</dbReference>
<evidence type="ECO:0000313" key="7">
    <source>
        <dbReference type="EMBL" id="MES1923466.1"/>
    </source>
</evidence>
<sequence length="113" mass="13416">MVVSDSRLKQFKMRRKPNALIDTMERVLPCPYCPKMFKRNAHVASHIRTHMLKKKMFKCSFCDATFSFMSGKRRHEKTHTGESIVHCEVCGKKFFRTHRLNIHRLKMHPEAIL</sequence>
<evidence type="ECO:0000256" key="5">
    <source>
        <dbReference type="PROSITE-ProRule" id="PRU00042"/>
    </source>
</evidence>
<dbReference type="SUPFAM" id="SSF57667">
    <property type="entry name" value="beta-beta-alpha zinc fingers"/>
    <property type="match status" value="2"/>
</dbReference>
<dbReference type="InterPro" id="IPR036236">
    <property type="entry name" value="Znf_C2H2_sf"/>
</dbReference>
<proteinExistence type="predicted"/>
<evidence type="ECO:0000313" key="8">
    <source>
        <dbReference type="Proteomes" id="UP001439008"/>
    </source>
</evidence>
<dbReference type="Pfam" id="PF00096">
    <property type="entry name" value="zf-C2H2"/>
    <property type="match status" value="1"/>
</dbReference>
<keyword evidence="3 5" id="KW-0863">Zinc-finger</keyword>